<feature type="compositionally biased region" description="Polar residues" evidence="11">
    <location>
        <begin position="373"/>
        <end position="391"/>
    </location>
</feature>
<keyword evidence="8" id="KW-0539">Nucleus</keyword>
<name>R0ITY1_EXST2</name>
<gene>
    <name evidence="12" type="ORF">SETTUDRAFT_108179</name>
</gene>
<evidence type="ECO:0000256" key="8">
    <source>
        <dbReference type="ARBA" id="ARBA00023242"/>
    </source>
</evidence>
<organism evidence="12 13">
    <name type="scientific">Exserohilum turcicum (strain 28A)</name>
    <name type="common">Northern leaf blight fungus</name>
    <name type="synonym">Setosphaeria turcica</name>
    <dbReference type="NCBI Taxonomy" id="671987"/>
    <lineage>
        <taxon>Eukaryota</taxon>
        <taxon>Fungi</taxon>
        <taxon>Dikarya</taxon>
        <taxon>Ascomycota</taxon>
        <taxon>Pezizomycotina</taxon>
        <taxon>Dothideomycetes</taxon>
        <taxon>Pleosporomycetidae</taxon>
        <taxon>Pleosporales</taxon>
        <taxon>Pleosporineae</taxon>
        <taxon>Pleosporaceae</taxon>
        <taxon>Exserohilum</taxon>
    </lineage>
</organism>
<evidence type="ECO:0000313" key="12">
    <source>
        <dbReference type="EMBL" id="EOA88250.1"/>
    </source>
</evidence>
<dbReference type="HOGENOM" id="CLU_030733_2_0_1"/>
<dbReference type="FunFam" id="1.20.120.1150:FF:000003">
    <property type="entry name" value="Serine/threonine-protein phosphatase 2A activator"/>
    <property type="match status" value="1"/>
</dbReference>
<keyword evidence="5 10" id="KW-0963">Cytoplasm</keyword>
<dbReference type="eggNOG" id="KOG2867">
    <property type="taxonomic scope" value="Eukaryota"/>
</dbReference>
<dbReference type="GO" id="GO:0000159">
    <property type="term" value="C:protein phosphatase type 2A complex"/>
    <property type="evidence" value="ECO:0007669"/>
    <property type="project" value="TreeGrafter"/>
</dbReference>
<evidence type="ECO:0000256" key="2">
    <source>
        <dbReference type="ARBA" id="ARBA00004123"/>
    </source>
</evidence>
<dbReference type="PANTHER" id="PTHR10012">
    <property type="entry name" value="SERINE/THREONINE-PROTEIN PHOSPHATASE 2A REGULATORY SUBUNIT B"/>
    <property type="match status" value="1"/>
</dbReference>
<dbReference type="InterPro" id="IPR043170">
    <property type="entry name" value="PTPA_C_lid"/>
</dbReference>
<dbReference type="GO" id="GO:0003755">
    <property type="term" value="F:peptidyl-prolyl cis-trans isomerase activity"/>
    <property type="evidence" value="ECO:0007669"/>
    <property type="project" value="UniProtKB-KW"/>
</dbReference>
<reference evidence="12 13" key="2">
    <citation type="journal article" date="2013" name="PLoS Genet.">
        <title>Comparative genome structure, secondary metabolite, and effector coding capacity across Cochliobolus pathogens.</title>
        <authorList>
            <person name="Condon B.J."/>
            <person name="Leng Y."/>
            <person name="Wu D."/>
            <person name="Bushley K.E."/>
            <person name="Ohm R.A."/>
            <person name="Otillar R."/>
            <person name="Martin J."/>
            <person name="Schackwitz W."/>
            <person name="Grimwood J."/>
            <person name="MohdZainudin N."/>
            <person name="Xue C."/>
            <person name="Wang R."/>
            <person name="Manning V.A."/>
            <person name="Dhillon B."/>
            <person name="Tu Z.J."/>
            <person name="Steffenson B.J."/>
            <person name="Salamov A."/>
            <person name="Sun H."/>
            <person name="Lowry S."/>
            <person name="LaButti K."/>
            <person name="Han J."/>
            <person name="Copeland A."/>
            <person name="Lindquist E."/>
            <person name="Barry K."/>
            <person name="Schmutz J."/>
            <person name="Baker S.E."/>
            <person name="Ciuffetti L.M."/>
            <person name="Grigoriev I.V."/>
            <person name="Zhong S."/>
            <person name="Turgeon B.G."/>
        </authorList>
    </citation>
    <scope>NUCLEOTIDE SEQUENCE [LARGE SCALE GENOMIC DNA]</scope>
    <source>
        <strain evidence="13">28A</strain>
    </source>
</reference>
<evidence type="ECO:0000256" key="4">
    <source>
        <dbReference type="ARBA" id="ARBA00011019"/>
    </source>
</evidence>
<dbReference type="GO" id="GO:0005634">
    <property type="term" value="C:nucleus"/>
    <property type="evidence" value="ECO:0007669"/>
    <property type="project" value="UniProtKB-SubCell"/>
</dbReference>
<comment type="catalytic activity">
    <reaction evidence="1 10">
        <text>[protein]-peptidylproline (omega=180) = [protein]-peptidylproline (omega=0)</text>
        <dbReference type="Rhea" id="RHEA:16237"/>
        <dbReference type="Rhea" id="RHEA-COMP:10747"/>
        <dbReference type="Rhea" id="RHEA-COMP:10748"/>
        <dbReference type="ChEBI" id="CHEBI:83833"/>
        <dbReference type="ChEBI" id="CHEBI:83834"/>
        <dbReference type="EC" id="5.2.1.8"/>
    </reaction>
</comment>
<comment type="subcellular location">
    <subcellularLocation>
        <location evidence="3 10">Cytoplasm</location>
    </subcellularLocation>
    <subcellularLocation>
        <location evidence="2">Nucleus</location>
    </subcellularLocation>
</comment>
<reference evidence="12 13" key="1">
    <citation type="journal article" date="2012" name="PLoS Pathog.">
        <title>Diverse lifestyles and strategies of plant pathogenesis encoded in the genomes of eighteen Dothideomycetes fungi.</title>
        <authorList>
            <person name="Ohm R.A."/>
            <person name="Feau N."/>
            <person name="Henrissat B."/>
            <person name="Schoch C.L."/>
            <person name="Horwitz B.A."/>
            <person name="Barry K.W."/>
            <person name="Condon B.J."/>
            <person name="Copeland A.C."/>
            <person name="Dhillon B."/>
            <person name="Glaser F."/>
            <person name="Hesse C.N."/>
            <person name="Kosti I."/>
            <person name="LaButti K."/>
            <person name="Lindquist E.A."/>
            <person name="Lucas S."/>
            <person name="Salamov A.A."/>
            <person name="Bradshaw R.E."/>
            <person name="Ciuffetti L."/>
            <person name="Hamelin R.C."/>
            <person name="Kema G.H.J."/>
            <person name="Lawrence C."/>
            <person name="Scott J.A."/>
            <person name="Spatafora J.W."/>
            <person name="Turgeon B.G."/>
            <person name="de Wit P.J.G.M."/>
            <person name="Zhong S."/>
            <person name="Goodwin S.B."/>
            <person name="Grigoriev I.V."/>
        </authorList>
    </citation>
    <scope>NUCLEOTIDE SEQUENCE [LARGE SCALE GENOMIC DNA]</scope>
    <source>
        <strain evidence="13">28A</strain>
    </source>
</reference>
<keyword evidence="13" id="KW-1185">Reference proteome</keyword>
<proteinExistence type="inferred from homology"/>
<keyword evidence="6 10" id="KW-0697">Rotamase</keyword>
<evidence type="ECO:0000256" key="9">
    <source>
        <dbReference type="ARBA" id="ARBA00025287"/>
    </source>
</evidence>
<evidence type="ECO:0000256" key="7">
    <source>
        <dbReference type="ARBA" id="ARBA00023235"/>
    </source>
</evidence>
<dbReference type="InterPro" id="IPR037218">
    <property type="entry name" value="PTPA_sf"/>
</dbReference>
<dbReference type="EMBL" id="KB908548">
    <property type="protein sequence ID" value="EOA88250.1"/>
    <property type="molecule type" value="Genomic_DNA"/>
</dbReference>
<evidence type="ECO:0000256" key="1">
    <source>
        <dbReference type="ARBA" id="ARBA00000971"/>
    </source>
</evidence>
<comment type="function">
    <text evidence="9">PPIases accelerate the folding of proteins. It catalyzes the cis-trans isomerization of proline imidic peptide bonds in oligopeptides. Acts as a regulatory subunit for PP2A-like phosphatases modulating their activity or substrate specificity, probably by inducing a conformational change in the catalytic subunit, a direct target of the PPIase. Can reactivate inactive phosphatase PP2A-phosphatase methylesterase complexes (PP2Ai) in presence of ATP and Mg(2+) by dissociating the inactive form from the complex.</text>
</comment>
<evidence type="ECO:0000256" key="5">
    <source>
        <dbReference type="ARBA" id="ARBA00022490"/>
    </source>
</evidence>
<protein>
    <recommendedName>
        <fullName evidence="10">Serine/threonine-protein phosphatase 2A activator</fullName>
        <ecNumber evidence="10">5.2.1.8</ecNumber>
    </recommendedName>
    <alternativeName>
        <fullName evidence="10">Phosphotyrosyl phosphatase activator</fullName>
    </alternativeName>
</protein>
<dbReference type="GO" id="GO:0005737">
    <property type="term" value="C:cytoplasm"/>
    <property type="evidence" value="ECO:0007669"/>
    <property type="project" value="UniProtKB-SubCell"/>
</dbReference>
<feature type="region of interest" description="Disordered" evidence="11">
    <location>
        <begin position="371"/>
        <end position="492"/>
    </location>
</feature>
<evidence type="ECO:0000256" key="6">
    <source>
        <dbReference type="ARBA" id="ARBA00023110"/>
    </source>
</evidence>
<dbReference type="EC" id="5.2.1.8" evidence="10"/>
<dbReference type="GO" id="GO:0007052">
    <property type="term" value="P:mitotic spindle organization"/>
    <property type="evidence" value="ECO:0007669"/>
    <property type="project" value="TreeGrafter"/>
</dbReference>
<dbReference type="Pfam" id="PF03095">
    <property type="entry name" value="PTPA"/>
    <property type="match status" value="1"/>
</dbReference>
<dbReference type="AlphaFoldDB" id="R0ITY1"/>
<accession>R0ITY1</accession>
<dbReference type="Proteomes" id="UP000016935">
    <property type="component" value="Unassembled WGS sequence"/>
</dbReference>
<evidence type="ECO:0000256" key="11">
    <source>
        <dbReference type="SAM" id="MobiDB-lite"/>
    </source>
</evidence>
<dbReference type="OrthoDB" id="16120at2759"/>
<dbReference type="PANTHER" id="PTHR10012:SF3">
    <property type="entry name" value="SERINE_THREONINE-PROTEIN PHOSPHATASE 2A ACTIVATOR 1"/>
    <property type="match status" value="1"/>
</dbReference>
<dbReference type="STRING" id="671987.R0ITY1"/>
<comment type="similarity">
    <text evidence="4 10">Belongs to the PTPA-type PPIase family.</text>
</comment>
<dbReference type="SUPFAM" id="SSF140984">
    <property type="entry name" value="PTPA-like"/>
    <property type="match status" value="1"/>
</dbReference>
<sequence>MDPNPSQAPILDTLDKTAGHGFALPVKRIHDGDDVTAFLASRAYADIMTFIFQLNTAMIPRAVETKEQGEEAAPAKEWQLNDKDVAYPSVVHSLAKLLDTLTAIIDEAPPDPGPRRFGNISFRTWYDIVRERVPGLLYEHLPQQVLDFKSTSDISAKSELEAYLLGSFGSSQRLDYGTGHELSFLAFLGCLWKLGAFPESQDGDQERAIVLGVLEPYLALIRRLILTYTLEPAGSHGVWGLDDHSFLPYIFGSAQFSPAITTPADVAAEGSLPTAPHPGDVAKAPAVARERTRNMYFSAIGFIYDVKKGPFWEHSNILYDVSGVKAGWAKINKGMIKMYNAEVLSKYPVVQHFPFGSLFSFSPDPNAKKIQATVHTASQPKASSTPSNTAPTARPQPPLRDPLADPSSSATMATRPPGGAVGTAAPWARGATGPGVPSGVNQPTRAPWASRTPAPPPPSTTMAGVGTAAPWAKKDAGGDAQQSTRAPWANKR</sequence>
<dbReference type="InterPro" id="IPR004327">
    <property type="entry name" value="Phstyr_phstse_ac"/>
</dbReference>
<dbReference type="GO" id="GO:0008160">
    <property type="term" value="F:protein tyrosine phosphatase activator activity"/>
    <property type="evidence" value="ECO:0007669"/>
    <property type="project" value="TreeGrafter"/>
</dbReference>
<dbReference type="RefSeq" id="XP_008024282.1">
    <property type="nucleotide sequence ID" value="XM_008026091.1"/>
</dbReference>
<evidence type="ECO:0000313" key="13">
    <source>
        <dbReference type="Proteomes" id="UP000016935"/>
    </source>
</evidence>
<evidence type="ECO:0000256" key="10">
    <source>
        <dbReference type="RuleBase" id="RU361210"/>
    </source>
</evidence>
<keyword evidence="7 10" id="KW-0413">Isomerase</keyword>
<evidence type="ECO:0000256" key="3">
    <source>
        <dbReference type="ARBA" id="ARBA00004496"/>
    </source>
</evidence>
<feature type="compositionally biased region" description="Low complexity" evidence="11">
    <location>
        <begin position="443"/>
        <end position="452"/>
    </location>
</feature>
<dbReference type="GeneID" id="19395284"/>
<dbReference type="Gene3D" id="1.20.120.1150">
    <property type="match status" value="1"/>
</dbReference>
<dbReference type="CDD" id="cd04087">
    <property type="entry name" value="PTPA"/>
    <property type="match status" value="1"/>
</dbReference>